<sequence>MTWPCSAFIQRDLHLCGFACLSWQAWIKKIHEEEQTVLESSHKSNLPVADKSCPVSSTPVKKLQIHESQCLDAHFVSPTPEKGGDFEQLVNKELAELPEKYKSLSELFDRMTASLRLLGQRKQLHTFRNICRQVETLTGRKFSFRNLAQTKFILPEAVQTEKILLHNKKTLSVEHDIKVTLNFDVVEGHIENFAYIPLS</sequence>
<dbReference type="GO" id="GO:0071163">
    <property type="term" value="P:DNA replication preinitiation complex assembly"/>
    <property type="evidence" value="ECO:0007669"/>
    <property type="project" value="InterPro"/>
</dbReference>
<evidence type="ECO:0000313" key="2">
    <source>
        <dbReference type="EMBL" id="PWA60281.1"/>
    </source>
</evidence>
<dbReference type="GO" id="GO:0005634">
    <property type="term" value="C:nucleus"/>
    <property type="evidence" value="ECO:0007669"/>
    <property type="project" value="TreeGrafter"/>
</dbReference>
<evidence type="ECO:0000313" key="3">
    <source>
        <dbReference type="Proteomes" id="UP000245207"/>
    </source>
</evidence>
<dbReference type="PANTHER" id="PTHR28637">
    <property type="entry name" value="DNA REPLICATION FACTOR CDT1"/>
    <property type="match status" value="1"/>
</dbReference>
<dbReference type="GO" id="GO:0003677">
    <property type="term" value="F:DNA binding"/>
    <property type="evidence" value="ECO:0007669"/>
    <property type="project" value="InterPro"/>
</dbReference>
<keyword evidence="3" id="KW-1185">Reference proteome</keyword>
<dbReference type="InterPro" id="IPR045173">
    <property type="entry name" value="Cdt1"/>
</dbReference>
<dbReference type="GO" id="GO:0000076">
    <property type="term" value="P:DNA replication checkpoint signaling"/>
    <property type="evidence" value="ECO:0007669"/>
    <property type="project" value="TreeGrafter"/>
</dbReference>
<dbReference type="SUPFAM" id="SSF46785">
    <property type="entry name" value="Winged helix' DNA-binding domain"/>
    <property type="match status" value="1"/>
</dbReference>
<name>A0A2U1MG84_ARTAN</name>
<dbReference type="EMBL" id="PKPP01005401">
    <property type="protein sequence ID" value="PWA60281.1"/>
    <property type="molecule type" value="Genomic_DNA"/>
</dbReference>
<proteinExistence type="predicted"/>
<dbReference type="OrthoDB" id="341730at2759"/>
<dbReference type="Pfam" id="PF08839">
    <property type="entry name" value="CDT1"/>
    <property type="match status" value="1"/>
</dbReference>
<dbReference type="Proteomes" id="UP000245207">
    <property type="component" value="Unassembled WGS sequence"/>
</dbReference>
<dbReference type="AlphaFoldDB" id="A0A2U1MG84"/>
<reference evidence="2 3" key="1">
    <citation type="journal article" date="2018" name="Mol. Plant">
        <title>The genome of Artemisia annua provides insight into the evolution of Asteraceae family and artemisinin biosynthesis.</title>
        <authorList>
            <person name="Shen Q."/>
            <person name="Zhang L."/>
            <person name="Liao Z."/>
            <person name="Wang S."/>
            <person name="Yan T."/>
            <person name="Shi P."/>
            <person name="Liu M."/>
            <person name="Fu X."/>
            <person name="Pan Q."/>
            <person name="Wang Y."/>
            <person name="Lv Z."/>
            <person name="Lu X."/>
            <person name="Zhang F."/>
            <person name="Jiang W."/>
            <person name="Ma Y."/>
            <person name="Chen M."/>
            <person name="Hao X."/>
            <person name="Li L."/>
            <person name="Tang Y."/>
            <person name="Lv G."/>
            <person name="Zhou Y."/>
            <person name="Sun X."/>
            <person name="Brodelius P.E."/>
            <person name="Rose J.K.C."/>
            <person name="Tang K."/>
        </authorList>
    </citation>
    <scope>NUCLEOTIDE SEQUENCE [LARGE SCALE GENOMIC DNA]</scope>
    <source>
        <strain evidence="3">cv. Huhao1</strain>
        <tissue evidence="2">Leaf</tissue>
    </source>
</reference>
<evidence type="ECO:0000259" key="1">
    <source>
        <dbReference type="SMART" id="SM01075"/>
    </source>
</evidence>
<dbReference type="STRING" id="35608.A0A2U1MG84"/>
<gene>
    <name evidence="2" type="ORF">CTI12_AA383690</name>
</gene>
<dbReference type="GO" id="GO:0000278">
    <property type="term" value="P:mitotic cell cycle"/>
    <property type="evidence" value="ECO:0007669"/>
    <property type="project" value="TreeGrafter"/>
</dbReference>
<dbReference type="GO" id="GO:0070182">
    <property type="term" value="F:DNA polymerase binding"/>
    <property type="evidence" value="ECO:0007669"/>
    <property type="project" value="TreeGrafter"/>
</dbReference>
<comment type="caution">
    <text evidence="2">The sequence shown here is derived from an EMBL/GenBank/DDBJ whole genome shotgun (WGS) entry which is preliminary data.</text>
</comment>
<dbReference type="SMART" id="SM01075">
    <property type="entry name" value="CDT1"/>
    <property type="match status" value="1"/>
</dbReference>
<dbReference type="InterPro" id="IPR036390">
    <property type="entry name" value="WH_DNA-bd_sf"/>
</dbReference>
<dbReference type="InterPro" id="IPR014939">
    <property type="entry name" value="CDT1_Gemini-bd-like"/>
</dbReference>
<accession>A0A2U1MG84</accession>
<feature type="domain" description="CDT1 Geminin-binding" evidence="1">
    <location>
        <begin position="97"/>
        <end position="198"/>
    </location>
</feature>
<protein>
    <submittedName>
        <fullName evidence="2">CDT1 Geminin-binding domain-like protein</fullName>
    </submittedName>
</protein>
<dbReference type="GO" id="GO:0030174">
    <property type="term" value="P:regulation of DNA-templated DNA replication initiation"/>
    <property type="evidence" value="ECO:0007669"/>
    <property type="project" value="InterPro"/>
</dbReference>
<organism evidence="2 3">
    <name type="scientific">Artemisia annua</name>
    <name type="common">Sweet wormwood</name>
    <dbReference type="NCBI Taxonomy" id="35608"/>
    <lineage>
        <taxon>Eukaryota</taxon>
        <taxon>Viridiplantae</taxon>
        <taxon>Streptophyta</taxon>
        <taxon>Embryophyta</taxon>
        <taxon>Tracheophyta</taxon>
        <taxon>Spermatophyta</taxon>
        <taxon>Magnoliopsida</taxon>
        <taxon>eudicotyledons</taxon>
        <taxon>Gunneridae</taxon>
        <taxon>Pentapetalae</taxon>
        <taxon>asterids</taxon>
        <taxon>campanulids</taxon>
        <taxon>Asterales</taxon>
        <taxon>Asteraceae</taxon>
        <taxon>Asteroideae</taxon>
        <taxon>Anthemideae</taxon>
        <taxon>Artemisiinae</taxon>
        <taxon>Artemisia</taxon>
    </lineage>
</organism>
<dbReference type="PANTHER" id="PTHR28637:SF13">
    <property type="entry name" value="EXPRESSED PROTEIN"/>
    <property type="match status" value="1"/>
</dbReference>